<dbReference type="AlphaFoldDB" id="A0A8J5N6K6"/>
<reference evidence="8" key="1">
    <citation type="journal article" date="2021" name="Sci. Adv.">
        <title>The American lobster genome reveals insights on longevity, neural, and immune adaptations.</title>
        <authorList>
            <person name="Polinski J.M."/>
            <person name="Zimin A.V."/>
            <person name="Clark K.F."/>
            <person name="Kohn A.B."/>
            <person name="Sadowski N."/>
            <person name="Timp W."/>
            <person name="Ptitsyn A."/>
            <person name="Khanna P."/>
            <person name="Romanova D.Y."/>
            <person name="Williams P."/>
            <person name="Greenwood S.J."/>
            <person name="Moroz L.L."/>
            <person name="Walt D.R."/>
            <person name="Bodnar A.G."/>
        </authorList>
    </citation>
    <scope>NUCLEOTIDE SEQUENCE</scope>
    <source>
        <strain evidence="8">GMGI-L3</strain>
    </source>
</reference>
<dbReference type="PANTHER" id="PTHR16466:SF6">
    <property type="entry name" value="TELOMERIC REPEAT-BINDING FACTOR 2-INTERACTING PROTEIN 1"/>
    <property type="match status" value="1"/>
</dbReference>
<keyword evidence="5" id="KW-0804">Transcription</keyword>
<dbReference type="EMBL" id="JAHLQT010007789">
    <property type="protein sequence ID" value="KAG7174132.1"/>
    <property type="molecule type" value="Genomic_DNA"/>
</dbReference>
<dbReference type="PANTHER" id="PTHR16466">
    <property type="entry name" value="TELOMERE REPEAT-BINDING FACTOR 2-INTERACTING PROTEIN 1"/>
    <property type="match status" value="1"/>
</dbReference>
<organism evidence="8 9">
    <name type="scientific">Homarus americanus</name>
    <name type="common">American lobster</name>
    <dbReference type="NCBI Taxonomy" id="6706"/>
    <lineage>
        <taxon>Eukaryota</taxon>
        <taxon>Metazoa</taxon>
        <taxon>Ecdysozoa</taxon>
        <taxon>Arthropoda</taxon>
        <taxon>Crustacea</taxon>
        <taxon>Multicrustacea</taxon>
        <taxon>Malacostraca</taxon>
        <taxon>Eumalacostraca</taxon>
        <taxon>Eucarida</taxon>
        <taxon>Decapoda</taxon>
        <taxon>Pleocyemata</taxon>
        <taxon>Astacidea</taxon>
        <taxon>Nephropoidea</taxon>
        <taxon>Nephropidae</taxon>
        <taxon>Homarus</taxon>
    </lineage>
</organism>
<dbReference type="GO" id="GO:0031848">
    <property type="term" value="P:protection from non-homologous end joining at telomere"/>
    <property type="evidence" value="ECO:0007669"/>
    <property type="project" value="TreeGrafter"/>
</dbReference>
<evidence type="ECO:0000313" key="8">
    <source>
        <dbReference type="EMBL" id="KAG7174132.1"/>
    </source>
</evidence>
<proteinExistence type="inferred from homology"/>
<keyword evidence="3 5" id="KW-0779">Telomere</keyword>
<comment type="similarity">
    <text evidence="1 5">Belongs to the RAP1 family.</text>
</comment>
<feature type="compositionally biased region" description="Acidic residues" evidence="6">
    <location>
        <begin position="683"/>
        <end position="709"/>
    </location>
</feature>
<keyword evidence="5" id="KW-0010">Activator</keyword>
<keyword evidence="2 5" id="KW-0158">Chromosome</keyword>
<evidence type="ECO:0000256" key="1">
    <source>
        <dbReference type="ARBA" id="ARBA00010467"/>
    </source>
</evidence>
<dbReference type="GO" id="GO:0006355">
    <property type="term" value="P:regulation of DNA-templated transcription"/>
    <property type="evidence" value="ECO:0007669"/>
    <property type="project" value="UniProtKB-UniRule"/>
</dbReference>
<feature type="region of interest" description="Disordered" evidence="6">
    <location>
        <begin position="536"/>
        <end position="570"/>
    </location>
</feature>
<name>A0A8J5N6K6_HOMAM</name>
<dbReference type="Proteomes" id="UP000747542">
    <property type="component" value="Unassembled WGS sequence"/>
</dbReference>
<accession>A0A8J5N6K6</accession>
<comment type="subunit">
    <text evidence="5">Homodimer.</text>
</comment>
<evidence type="ECO:0000256" key="3">
    <source>
        <dbReference type="ARBA" id="ARBA00022895"/>
    </source>
</evidence>
<dbReference type="GO" id="GO:0010833">
    <property type="term" value="P:telomere maintenance via telomere lengthening"/>
    <property type="evidence" value="ECO:0007669"/>
    <property type="project" value="UniProtKB-UniRule"/>
</dbReference>
<comment type="function">
    <text evidence="5">Acts both as a regulator of telomere function and as a transcription regulator. Involved in the regulation of telomere length and protection as a component of the shelterin complex (telosome). Does not bind DNA directly: recruited to telomeric double-stranded 5'-TTAGGG-3' repeats via its interaction with terf2. Independently of its function in telomeres, also acts as a transcription regulator: recruited to extratelomeric 5'-TTAGGG-3' sites via its association with terf2 or other factors, and regulates gene expression.</text>
</comment>
<dbReference type="Pfam" id="PF08914">
    <property type="entry name" value="Myb_Rap1"/>
    <property type="match status" value="1"/>
</dbReference>
<dbReference type="GO" id="GO:0042162">
    <property type="term" value="F:telomeric DNA binding"/>
    <property type="evidence" value="ECO:0007669"/>
    <property type="project" value="TreeGrafter"/>
</dbReference>
<dbReference type="InterPro" id="IPR039595">
    <property type="entry name" value="TE2IP/Rap1"/>
</dbReference>
<evidence type="ECO:0000256" key="2">
    <source>
        <dbReference type="ARBA" id="ARBA00022454"/>
    </source>
</evidence>
<evidence type="ECO:0000313" key="9">
    <source>
        <dbReference type="Proteomes" id="UP000747542"/>
    </source>
</evidence>
<protein>
    <recommendedName>
        <fullName evidence="5">Telomeric repeat-binding factor 2-interacting protein 1</fullName>
        <shortName evidence="5">TERF2-interacting telomeric protein 1</shortName>
    </recommendedName>
    <alternativeName>
        <fullName evidence="5">Repressor/activator protein 1 homolog</fullName>
    </alternativeName>
</protein>
<feature type="compositionally biased region" description="Basic and acidic residues" evidence="6">
    <location>
        <begin position="1"/>
        <end position="91"/>
    </location>
</feature>
<evidence type="ECO:0000256" key="4">
    <source>
        <dbReference type="ARBA" id="ARBA00023242"/>
    </source>
</evidence>
<gene>
    <name evidence="8" type="primary">xynB-L7</name>
    <name evidence="8" type="ORF">Hamer_G026334</name>
</gene>
<comment type="subcellular location">
    <subcellularLocation>
        <location evidence="5">Nucleus</location>
    </subcellularLocation>
    <subcellularLocation>
        <location evidence="5">Chromosome</location>
        <location evidence="5">Telomere</location>
    </subcellularLocation>
</comment>
<evidence type="ECO:0000256" key="6">
    <source>
        <dbReference type="SAM" id="MobiDB-lite"/>
    </source>
</evidence>
<evidence type="ECO:0000259" key="7">
    <source>
        <dbReference type="Pfam" id="PF08914"/>
    </source>
</evidence>
<keyword evidence="4 5" id="KW-0539">Nucleus</keyword>
<feature type="compositionally biased region" description="Basic and acidic residues" evidence="6">
    <location>
        <begin position="536"/>
        <end position="552"/>
    </location>
</feature>
<keyword evidence="9" id="KW-1185">Reference proteome</keyword>
<sequence length="802" mass="91606">ERPGPFSKERPGPFSKERPGPFSKERLGPFSKERPGPFSKERPGPFSKERPGPFSKERPGLFSKERPGSFSKERHGPFSKERPGPFSKERPGPFFKEQLFNEEKEQSVVSQPQAGVRFRPHLQQSMVSQPQAGVHFRPHLQQSVVSQPQAGVHFRPHLQQSVVSQPQAGVHFRSHLQQSLVSHPQAGVHFRPHLQQKVAYYSHKERTAILDYISKTKRFKDIKGRLLWQDMAEAQICPGRTWQSLKEHFLKRIIPNLRHTEPSDKVTKHIYFPYTDCSTRENADIIHGSEVERQNHAVEENSILPKTNTGVSHMEEEERQEPHVEISPGRQNCLDCSEPFSVNLPIFIQGTGRCEDAMSEGFQPLDVDNEEDVSTDMFIETDSEREETEQFDLELESADSSVDVCEETQASELQDHTQRAPKNDEVQTFIPETEDLDNVENLEDVSTSRNNELEMEENCKSISSQETNCDIIDGMQNTLSEDKLFNTGSLVEGVIPDANFNQNFLTDSESSCESGSSSCFSGSFSFVIKDEQNLKNHMRSNEKDASPLKDDNTVAPIQKDSSDVDTSPEERQISYMAAGQPKTKHRSIRYTKRALREQYSTSPEEINRMHRKRFQPLKNKKGSRFACDMSSPQSEIVIQRPTPTKPDRNHVLQGALSVKPTRTTKRAASPEKRKKLTKLYDTYDSDNIESEDDHSFLSEDDFNTSEDEEIPQKGDQNASLPDKALYRDSFTGRFDRLYNPTTGCILGDKRRSVNTIRKIRRYEPYSVKEDLVIIKYIEKHKLQAAAGGIEMWQNMERAGILQ</sequence>
<feature type="region of interest" description="Disordered" evidence="6">
    <location>
        <begin position="1"/>
        <end position="93"/>
    </location>
</feature>
<keyword evidence="5" id="KW-0805">Transcription regulation</keyword>
<dbReference type="InterPro" id="IPR009057">
    <property type="entry name" value="Homeodomain-like_sf"/>
</dbReference>
<dbReference type="Gene3D" id="1.10.10.60">
    <property type="entry name" value="Homeodomain-like"/>
    <property type="match status" value="1"/>
</dbReference>
<dbReference type="InterPro" id="IPR015010">
    <property type="entry name" value="TERF2IP_Myb"/>
</dbReference>
<feature type="region of interest" description="Disordered" evidence="6">
    <location>
        <begin position="639"/>
        <end position="721"/>
    </location>
</feature>
<feature type="non-terminal residue" evidence="8">
    <location>
        <position position="1"/>
    </location>
</feature>
<feature type="non-terminal residue" evidence="8">
    <location>
        <position position="802"/>
    </location>
</feature>
<evidence type="ECO:0000256" key="5">
    <source>
        <dbReference type="RuleBase" id="RU367107"/>
    </source>
</evidence>
<dbReference type="SUPFAM" id="SSF46689">
    <property type="entry name" value="Homeodomain-like"/>
    <property type="match status" value="1"/>
</dbReference>
<comment type="caution">
    <text evidence="8">The sequence shown here is derived from an EMBL/GenBank/DDBJ whole genome shotgun (WGS) entry which is preliminary data.</text>
</comment>
<feature type="domain" description="TERF2-interacting telomeric protein 1 Myb" evidence="7">
    <location>
        <begin position="201"/>
        <end position="258"/>
    </location>
</feature>
<dbReference type="GO" id="GO:0070187">
    <property type="term" value="C:shelterin complex"/>
    <property type="evidence" value="ECO:0007669"/>
    <property type="project" value="TreeGrafter"/>
</dbReference>